<dbReference type="Proteomes" id="UP000560386">
    <property type="component" value="Unassembled WGS sequence"/>
</dbReference>
<feature type="region of interest" description="Disordered" evidence="3">
    <location>
        <begin position="148"/>
        <end position="176"/>
    </location>
</feature>
<reference evidence="4 5" key="1">
    <citation type="submission" date="2019-09" db="EMBL/GenBank/DDBJ databases">
        <title>Bird 10,000 Genomes (B10K) Project - Family phase.</title>
        <authorList>
            <person name="Zhang G."/>
        </authorList>
    </citation>
    <scope>NUCLEOTIDE SEQUENCE [LARGE SCALE GENOMIC DNA]</scope>
    <source>
        <strain evidence="4">B10K-CU-031-01</strain>
        <tissue evidence="4">Muscle</tissue>
    </source>
</reference>
<evidence type="ECO:0000256" key="1">
    <source>
        <dbReference type="ARBA" id="ARBA00023054"/>
    </source>
</evidence>
<dbReference type="AlphaFoldDB" id="A0A7K8LRD7"/>
<feature type="region of interest" description="Disordered" evidence="3">
    <location>
        <begin position="1"/>
        <end position="115"/>
    </location>
</feature>
<feature type="compositionally biased region" description="Pro residues" evidence="3">
    <location>
        <begin position="94"/>
        <end position="104"/>
    </location>
</feature>
<accession>A0A7K8LRD7</accession>
<evidence type="ECO:0000313" key="4">
    <source>
        <dbReference type="EMBL" id="NXE30973.1"/>
    </source>
</evidence>
<evidence type="ECO:0000256" key="3">
    <source>
        <dbReference type="SAM" id="MobiDB-lite"/>
    </source>
</evidence>
<dbReference type="PANTHER" id="PTHR28638:SF1">
    <property type="entry name" value="PRE-B-CELL LEUKEMIA TRANSCRIPTION FACTOR-INTERACTING PROTEIN 1"/>
    <property type="match status" value="1"/>
</dbReference>
<dbReference type="InterPro" id="IPR051990">
    <property type="entry name" value="CCPG1/PBIP1"/>
</dbReference>
<feature type="coiled-coil region" evidence="2">
    <location>
        <begin position="182"/>
        <end position="262"/>
    </location>
</feature>
<feature type="non-terminal residue" evidence="4">
    <location>
        <position position="275"/>
    </location>
</feature>
<proteinExistence type="predicted"/>
<dbReference type="EMBL" id="VWPR01007363">
    <property type="protein sequence ID" value="NXE30973.1"/>
    <property type="molecule type" value="Genomic_DNA"/>
</dbReference>
<dbReference type="PANTHER" id="PTHR28638">
    <property type="entry name" value="CELL CYCLE PROGRESSION PROTEIN 1"/>
    <property type="match status" value="1"/>
</dbReference>
<dbReference type="GO" id="GO:0016020">
    <property type="term" value="C:membrane"/>
    <property type="evidence" value="ECO:0007669"/>
    <property type="project" value="TreeGrafter"/>
</dbReference>
<evidence type="ECO:0000313" key="5">
    <source>
        <dbReference type="Proteomes" id="UP000560386"/>
    </source>
</evidence>
<name>A0A7K8LRD7_9AVES</name>
<organism evidence="4 5">
    <name type="scientific">Ardeotis kori</name>
    <dbReference type="NCBI Taxonomy" id="89386"/>
    <lineage>
        <taxon>Eukaryota</taxon>
        <taxon>Metazoa</taxon>
        <taxon>Chordata</taxon>
        <taxon>Craniata</taxon>
        <taxon>Vertebrata</taxon>
        <taxon>Euteleostomi</taxon>
        <taxon>Archelosauria</taxon>
        <taxon>Archosauria</taxon>
        <taxon>Dinosauria</taxon>
        <taxon>Saurischia</taxon>
        <taxon>Theropoda</taxon>
        <taxon>Coelurosauria</taxon>
        <taxon>Aves</taxon>
        <taxon>Neognathae</taxon>
        <taxon>Neoaves</taxon>
        <taxon>Otidimorphae</taxon>
        <taxon>Otidiformes</taxon>
        <taxon>Otididae</taxon>
        <taxon>Ardeotis</taxon>
    </lineage>
</organism>
<comment type="caution">
    <text evidence="4">The sequence shown here is derived from an EMBL/GenBank/DDBJ whole genome shotgun (WGS) entry which is preliminary data.</text>
</comment>
<feature type="non-terminal residue" evidence="4">
    <location>
        <position position="1"/>
    </location>
</feature>
<sequence>AEAATVPDGSTEQPGVPDGGERPDGEAEPDPHPDTPGTGQTLTGERPGGAALAGWGCGPSPCPSPGAPTEEGSRTSSDDDAEGLRRRRGRKPLPRPPPDPPRGPPASGGEDGLGAGKCLLGALALVAVGLLAVSGEWVPGAAALRARAGHPRLPPPRPSLPQDSQQEPLPPDAGDAWSVPAVSLLLDKLAKENQEIRLMQAELQAHKEELQALLRKSEGKAAAAGMQQESLTAENAQLRAALEQEAAALRDARAELQRLRAAGAAGGPGAGEPTA</sequence>
<gene>
    <name evidence="4" type="primary">Pbxip1</name>
    <name evidence="4" type="ORF">ARDKOR_R15319</name>
</gene>
<protein>
    <submittedName>
        <fullName evidence="4">PBIP1 protein</fullName>
    </submittedName>
</protein>
<keyword evidence="5" id="KW-1185">Reference proteome</keyword>
<evidence type="ECO:0000256" key="2">
    <source>
        <dbReference type="SAM" id="Coils"/>
    </source>
</evidence>
<feature type="compositionally biased region" description="Basic and acidic residues" evidence="3">
    <location>
        <begin position="19"/>
        <end position="33"/>
    </location>
</feature>
<keyword evidence="1 2" id="KW-0175">Coiled coil</keyword>